<dbReference type="NCBIfam" id="NF003037">
    <property type="entry name" value="PRK03932.1"/>
    <property type="match status" value="1"/>
</dbReference>
<evidence type="ECO:0000256" key="5">
    <source>
        <dbReference type="ARBA" id="ARBA00022917"/>
    </source>
</evidence>
<evidence type="ECO:0000256" key="1">
    <source>
        <dbReference type="ARBA" id="ARBA00008226"/>
    </source>
</evidence>
<dbReference type="InterPro" id="IPR004365">
    <property type="entry name" value="NA-bd_OB_tRNA"/>
</dbReference>
<dbReference type="SUPFAM" id="SSF55681">
    <property type="entry name" value="Class II aaRS and biotin synthetases"/>
    <property type="match status" value="1"/>
</dbReference>
<keyword evidence="10" id="KW-1185">Reference proteome</keyword>
<dbReference type="GO" id="GO:0003676">
    <property type="term" value="F:nucleic acid binding"/>
    <property type="evidence" value="ECO:0007669"/>
    <property type="project" value="InterPro"/>
</dbReference>
<keyword evidence="3 7" id="KW-0547">Nucleotide-binding</keyword>
<dbReference type="RefSeq" id="WP_129130661.1">
    <property type="nucleotide sequence ID" value="NZ_SDHW01000002.1"/>
</dbReference>
<dbReference type="AlphaFoldDB" id="A0A4Q1CJ73"/>
<evidence type="ECO:0000256" key="7">
    <source>
        <dbReference type="HAMAP-Rule" id="MF_00534"/>
    </source>
</evidence>
<feature type="domain" description="Aminoacyl-transfer RNA synthetases class-II family profile" evidence="8">
    <location>
        <begin position="134"/>
        <end position="471"/>
    </location>
</feature>
<dbReference type="NCBIfam" id="TIGR00457">
    <property type="entry name" value="asnS"/>
    <property type="match status" value="1"/>
</dbReference>
<dbReference type="FunFam" id="3.30.930.10:FF:000016">
    <property type="entry name" value="Asparagine--tRNA ligase"/>
    <property type="match status" value="1"/>
</dbReference>
<protein>
    <recommendedName>
        <fullName evidence="7">Asparagine--tRNA ligase</fullName>
        <ecNumber evidence="7">6.1.1.22</ecNumber>
    </recommendedName>
    <alternativeName>
        <fullName evidence="7">Asparaginyl-tRNA synthetase</fullName>
        <shortName evidence="7">AsnRS</shortName>
    </alternativeName>
</protein>
<dbReference type="HAMAP" id="MF_00534">
    <property type="entry name" value="Asn_tRNA_synth"/>
    <property type="match status" value="1"/>
</dbReference>
<dbReference type="EC" id="6.1.1.22" evidence="7"/>
<dbReference type="PRINTS" id="PR01042">
    <property type="entry name" value="TRNASYNTHASP"/>
</dbReference>
<dbReference type="GO" id="GO:0006421">
    <property type="term" value="P:asparaginyl-tRNA aminoacylation"/>
    <property type="evidence" value="ECO:0007669"/>
    <property type="project" value="UniProtKB-UniRule"/>
</dbReference>
<dbReference type="InterPro" id="IPR004522">
    <property type="entry name" value="Asn-tRNA-ligase"/>
</dbReference>
<evidence type="ECO:0000256" key="4">
    <source>
        <dbReference type="ARBA" id="ARBA00022840"/>
    </source>
</evidence>
<sequence>MFNKRVKIKELLTWEPQDQQVTVMGWVRTFRNNQFIALNDGSTNNNLQVVVELGKFDDELLKRLTTSASINVSGKIVASLGKGQKIDLIANSLEILGDSDAEKYPIQLKNRPTLEYLREIAHLRFRTNTFGSVFRVRHSLAFAIHKFYNEKGFVYMHTPIVTASDAEGAGEMFRVTTLPFDGTPRNEDGTVNFKEDFFGRSSNLTVSGQLEGELGATAFGEIYTFGPTFRAENSNTARHLAEFWMIEPEMAFCDLEDNMNLAEEFIKYIIRYAMENNREDLEFLAQRLADEEKQLPQDKRSEMGLIEKLEFVMNNNFERITYTEAIDILIQSPAYKKKKFQYDVKWGIDMQSEHERYLVEKHFKKPVIVTNYPKDIKAFYMRQNDDGKTVAAMDILAPGIGEIVGGSQREERLDKLEERMKEMHIPAEELWWYLDTRRFGTVPHAGFGLGFERIVQFVTGMGNIRDVIAFPRTPKNCEF</sequence>
<dbReference type="Gene3D" id="2.40.50.140">
    <property type="entry name" value="Nucleic acid-binding proteins"/>
    <property type="match status" value="1"/>
</dbReference>
<reference evidence="9 10" key="1">
    <citation type="submission" date="2019-01" db="EMBL/GenBank/DDBJ databases">
        <title>Lacibacter sp. strain TTM-7.</title>
        <authorList>
            <person name="Chen W.-M."/>
        </authorList>
    </citation>
    <scope>NUCLEOTIDE SEQUENCE [LARGE SCALE GENOMIC DNA]</scope>
    <source>
        <strain evidence="9 10">TTM-7</strain>
    </source>
</reference>
<comment type="similarity">
    <text evidence="1 7">Belongs to the class-II aminoacyl-tRNA synthetase family.</text>
</comment>
<dbReference type="GO" id="GO:0004816">
    <property type="term" value="F:asparagine-tRNA ligase activity"/>
    <property type="evidence" value="ECO:0007669"/>
    <property type="project" value="UniProtKB-UniRule"/>
</dbReference>
<dbReference type="CDD" id="cd00776">
    <property type="entry name" value="AsxRS_core"/>
    <property type="match status" value="1"/>
</dbReference>
<proteinExistence type="inferred from homology"/>
<dbReference type="PANTHER" id="PTHR22594">
    <property type="entry name" value="ASPARTYL/LYSYL-TRNA SYNTHETASE"/>
    <property type="match status" value="1"/>
</dbReference>
<gene>
    <name evidence="7" type="primary">asnS</name>
    <name evidence="9" type="ORF">ESA94_09565</name>
</gene>
<dbReference type="InterPro" id="IPR004364">
    <property type="entry name" value="Aa-tRNA-synt_II"/>
</dbReference>
<dbReference type="GO" id="GO:0005524">
    <property type="term" value="F:ATP binding"/>
    <property type="evidence" value="ECO:0007669"/>
    <property type="project" value="UniProtKB-UniRule"/>
</dbReference>
<evidence type="ECO:0000313" key="10">
    <source>
        <dbReference type="Proteomes" id="UP000290204"/>
    </source>
</evidence>
<dbReference type="InterPro" id="IPR002312">
    <property type="entry name" value="Asp/Asn-tRNA-synth_IIb"/>
</dbReference>
<dbReference type="InterPro" id="IPR045864">
    <property type="entry name" value="aa-tRNA-synth_II/BPL/LPL"/>
</dbReference>
<dbReference type="Gene3D" id="3.30.930.10">
    <property type="entry name" value="Bira Bifunctional Protein, Domain 2"/>
    <property type="match status" value="1"/>
</dbReference>
<comment type="subunit">
    <text evidence="7">Homodimer.</text>
</comment>
<dbReference type="EMBL" id="SDHW01000002">
    <property type="protein sequence ID" value="RXK60700.1"/>
    <property type="molecule type" value="Genomic_DNA"/>
</dbReference>
<comment type="catalytic activity">
    <reaction evidence="7">
        <text>tRNA(Asn) + L-asparagine + ATP = L-asparaginyl-tRNA(Asn) + AMP + diphosphate + H(+)</text>
        <dbReference type="Rhea" id="RHEA:11180"/>
        <dbReference type="Rhea" id="RHEA-COMP:9659"/>
        <dbReference type="Rhea" id="RHEA-COMP:9674"/>
        <dbReference type="ChEBI" id="CHEBI:15378"/>
        <dbReference type="ChEBI" id="CHEBI:30616"/>
        <dbReference type="ChEBI" id="CHEBI:33019"/>
        <dbReference type="ChEBI" id="CHEBI:58048"/>
        <dbReference type="ChEBI" id="CHEBI:78442"/>
        <dbReference type="ChEBI" id="CHEBI:78515"/>
        <dbReference type="ChEBI" id="CHEBI:456215"/>
        <dbReference type="EC" id="6.1.1.22"/>
    </reaction>
</comment>
<evidence type="ECO:0000313" key="9">
    <source>
        <dbReference type="EMBL" id="RXK60700.1"/>
    </source>
</evidence>
<dbReference type="InterPro" id="IPR006195">
    <property type="entry name" value="aa-tRNA-synth_II"/>
</dbReference>
<keyword evidence="6 7" id="KW-0030">Aminoacyl-tRNA synthetase</keyword>
<comment type="subcellular location">
    <subcellularLocation>
        <location evidence="7">Cytoplasm</location>
    </subcellularLocation>
</comment>
<dbReference type="Proteomes" id="UP000290204">
    <property type="component" value="Unassembled WGS sequence"/>
</dbReference>
<organism evidence="9 10">
    <name type="scientific">Lacibacter luteus</name>
    <dbReference type="NCBI Taxonomy" id="2508719"/>
    <lineage>
        <taxon>Bacteria</taxon>
        <taxon>Pseudomonadati</taxon>
        <taxon>Bacteroidota</taxon>
        <taxon>Chitinophagia</taxon>
        <taxon>Chitinophagales</taxon>
        <taxon>Chitinophagaceae</taxon>
        <taxon>Lacibacter</taxon>
    </lineage>
</organism>
<dbReference type="PROSITE" id="PS50862">
    <property type="entry name" value="AA_TRNA_LIGASE_II"/>
    <property type="match status" value="1"/>
</dbReference>
<evidence type="ECO:0000256" key="6">
    <source>
        <dbReference type="ARBA" id="ARBA00023146"/>
    </source>
</evidence>
<dbReference type="Pfam" id="PF01336">
    <property type="entry name" value="tRNA_anti-codon"/>
    <property type="match status" value="1"/>
</dbReference>
<dbReference type="SUPFAM" id="SSF50249">
    <property type="entry name" value="Nucleic acid-binding proteins"/>
    <property type="match status" value="1"/>
</dbReference>
<dbReference type="GO" id="GO:0005737">
    <property type="term" value="C:cytoplasm"/>
    <property type="evidence" value="ECO:0007669"/>
    <property type="project" value="UniProtKB-SubCell"/>
</dbReference>
<dbReference type="CDD" id="cd04318">
    <property type="entry name" value="EcAsnRS_like_N"/>
    <property type="match status" value="1"/>
</dbReference>
<dbReference type="OrthoDB" id="9802326at2"/>
<keyword evidence="4 7" id="KW-0067">ATP-binding</keyword>
<comment type="caution">
    <text evidence="9">The sequence shown here is derived from an EMBL/GenBank/DDBJ whole genome shotgun (WGS) entry which is preliminary data.</text>
</comment>
<accession>A0A4Q1CJ73</accession>
<keyword evidence="5 7" id="KW-0648">Protein biosynthesis</keyword>
<dbReference type="Pfam" id="PF00152">
    <property type="entry name" value="tRNA-synt_2"/>
    <property type="match status" value="1"/>
</dbReference>
<keyword evidence="7" id="KW-0963">Cytoplasm</keyword>
<dbReference type="PANTHER" id="PTHR22594:SF34">
    <property type="entry name" value="ASPARAGINE--TRNA LIGASE, MITOCHONDRIAL-RELATED"/>
    <property type="match status" value="1"/>
</dbReference>
<dbReference type="InterPro" id="IPR012340">
    <property type="entry name" value="NA-bd_OB-fold"/>
</dbReference>
<evidence type="ECO:0000259" key="8">
    <source>
        <dbReference type="PROSITE" id="PS50862"/>
    </source>
</evidence>
<name>A0A4Q1CJ73_9BACT</name>
<evidence type="ECO:0000256" key="3">
    <source>
        <dbReference type="ARBA" id="ARBA00022741"/>
    </source>
</evidence>
<evidence type="ECO:0000256" key="2">
    <source>
        <dbReference type="ARBA" id="ARBA00022598"/>
    </source>
</evidence>
<keyword evidence="2 7" id="KW-0436">Ligase</keyword>